<feature type="domain" description="Aminoglycoside phosphotransferase" evidence="2">
    <location>
        <begin position="187"/>
        <end position="232"/>
    </location>
</feature>
<feature type="region of interest" description="Disordered" evidence="1">
    <location>
        <begin position="290"/>
        <end position="327"/>
    </location>
</feature>
<organism evidence="3 4">
    <name type="scientific">Myriangium duriaei CBS 260.36</name>
    <dbReference type="NCBI Taxonomy" id="1168546"/>
    <lineage>
        <taxon>Eukaryota</taxon>
        <taxon>Fungi</taxon>
        <taxon>Dikarya</taxon>
        <taxon>Ascomycota</taxon>
        <taxon>Pezizomycotina</taxon>
        <taxon>Dothideomycetes</taxon>
        <taxon>Dothideomycetidae</taxon>
        <taxon>Myriangiales</taxon>
        <taxon>Myriangiaceae</taxon>
        <taxon>Myriangium</taxon>
    </lineage>
</organism>
<gene>
    <name evidence="3" type="ORF">K461DRAFT_294119</name>
</gene>
<evidence type="ECO:0000256" key="1">
    <source>
        <dbReference type="SAM" id="MobiDB-lite"/>
    </source>
</evidence>
<dbReference type="InterPro" id="IPR011009">
    <property type="entry name" value="Kinase-like_dom_sf"/>
</dbReference>
<dbReference type="OrthoDB" id="2906425at2759"/>
<dbReference type="Gene3D" id="3.90.1200.10">
    <property type="match status" value="1"/>
</dbReference>
<evidence type="ECO:0000313" key="3">
    <source>
        <dbReference type="EMBL" id="KAF2152456.1"/>
    </source>
</evidence>
<dbReference type="PANTHER" id="PTHR21310">
    <property type="entry name" value="AMINOGLYCOSIDE PHOSPHOTRANSFERASE-RELATED-RELATED"/>
    <property type="match status" value="1"/>
</dbReference>
<dbReference type="Pfam" id="PF01636">
    <property type="entry name" value="APH"/>
    <property type="match status" value="1"/>
</dbReference>
<dbReference type="InterPro" id="IPR002575">
    <property type="entry name" value="Aminoglycoside_PTrfase"/>
</dbReference>
<dbReference type="EMBL" id="ML996086">
    <property type="protein sequence ID" value="KAF2152456.1"/>
    <property type="molecule type" value="Genomic_DNA"/>
</dbReference>
<dbReference type="InterPro" id="IPR051678">
    <property type="entry name" value="AGP_Transferase"/>
</dbReference>
<protein>
    <recommendedName>
        <fullName evidence="2">Aminoglycoside phosphotransferase domain-containing protein</fullName>
    </recommendedName>
</protein>
<keyword evidence="4" id="KW-1185">Reference proteome</keyword>
<dbReference type="SUPFAM" id="SSF56112">
    <property type="entry name" value="Protein kinase-like (PK-like)"/>
    <property type="match status" value="1"/>
</dbReference>
<dbReference type="AlphaFoldDB" id="A0A9P4MM71"/>
<evidence type="ECO:0000313" key="4">
    <source>
        <dbReference type="Proteomes" id="UP000799439"/>
    </source>
</evidence>
<proteinExistence type="predicted"/>
<name>A0A9P4MM71_9PEZI</name>
<dbReference type="Proteomes" id="UP000799439">
    <property type="component" value="Unassembled WGS sequence"/>
</dbReference>
<reference evidence="3" key="1">
    <citation type="journal article" date="2020" name="Stud. Mycol.">
        <title>101 Dothideomycetes genomes: a test case for predicting lifestyles and emergence of pathogens.</title>
        <authorList>
            <person name="Haridas S."/>
            <person name="Albert R."/>
            <person name="Binder M."/>
            <person name="Bloem J."/>
            <person name="Labutti K."/>
            <person name="Salamov A."/>
            <person name="Andreopoulos B."/>
            <person name="Baker S."/>
            <person name="Barry K."/>
            <person name="Bills G."/>
            <person name="Bluhm B."/>
            <person name="Cannon C."/>
            <person name="Castanera R."/>
            <person name="Culley D."/>
            <person name="Daum C."/>
            <person name="Ezra D."/>
            <person name="Gonzalez J."/>
            <person name="Henrissat B."/>
            <person name="Kuo A."/>
            <person name="Liang C."/>
            <person name="Lipzen A."/>
            <person name="Lutzoni F."/>
            <person name="Magnuson J."/>
            <person name="Mondo S."/>
            <person name="Nolan M."/>
            <person name="Ohm R."/>
            <person name="Pangilinan J."/>
            <person name="Park H.-J."/>
            <person name="Ramirez L."/>
            <person name="Alfaro M."/>
            <person name="Sun H."/>
            <person name="Tritt A."/>
            <person name="Yoshinaga Y."/>
            <person name="Zwiers L.-H."/>
            <person name="Turgeon B."/>
            <person name="Goodwin S."/>
            <person name="Spatafora J."/>
            <person name="Crous P."/>
            <person name="Grigoriev I."/>
        </authorList>
    </citation>
    <scope>NUCLEOTIDE SEQUENCE</scope>
    <source>
        <strain evidence="3">CBS 260.36</strain>
    </source>
</reference>
<dbReference type="CDD" id="cd05120">
    <property type="entry name" value="APH_ChoK_like"/>
    <property type="match status" value="1"/>
</dbReference>
<evidence type="ECO:0000259" key="2">
    <source>
        <dbReference type="Pfam" id="PF01636"/>
    </source>
</evidence>
<dbReference type="PANTHER" id="PTHR21310:SF15">
    <property type="entry name" value="AMINOGLYCOSIDE PHOSPHOTRANSFERASE DOMAIN-CONTAINING PROTEIN"/>
    <property type="match status" value="1"/>
</dbReference>
<comment type="caution">
    <text evidence="3">The sequence shown here is derived from an EMBL/GenBank/DDBJ whole genome shotgun (WGS) entry which is preliminary data.</text>
</comment>
<accession>A0A9P4MM71</accession>
<sequence length="327" mass="37129">MARIHTLRSSTVPCSETATTPVNITTTTQVPVLSDRQPVSREKGCWAATSERKYYSLGNVHVKRSLRPSEFHVRHSGDLVVPHQGKERLQNDAACLRFIRSATNIPVPAVICEFEDQEAYYLITEHVEGICMGDLSEEKRRVVEVELEQHRKTLWSLKSKRIGGPTGLVITPHRLYCYADTLDLDLQDASEEDFVFCHNDCSQANIIVDPDTLKINAILDWEYAGFYPRYFDRPWYKRWGPAGALPSEEDDRPRLLAFFRTWTKKSNKQNTAGPAPVDSDPAHVCRFKWARSRPLQKGKAGDDKPDGIKPNFSPGLTRPIKNVHGRS</sequence>